<reference evidence="1" key="1">
    <citation type="journal article" date="2012" name="Science">
        <title>Fermentation, hydrogen, and sulfur metabolism in multiple uncultivated bacterial phyla.</title>
        <authorList>
            <person name="Wrighton K.C."/>
            <person name="Thomas B.C."/>
            <person name="Sharon I."/>
            <person name="Miller C.S."/>
            <person name="Castelle C.J."/>
            <person name="VerBerkmoes N.C."/>
            <person name="Wilkins M.J."/>
            <person name="Hettich R.L."/>
            <person name="Lipton M.S."/>
            <person name="Williams K.H."/>
            <person name="Long P.E."/>
            <person name="Banfield J.F."/>
        </authorList>
    </citation>
    <scope>NUCLEOTIDE SEQUENCE [LARGE SCALE GENOMIC DNA]</scope>
</reference>
<name>K2G101_9BACT</name>
<gene>
    <name evidence="1" type="ORF">ACD_2C00265G0003</name>
</gene>
<dbReference type="AlphaFoldDB" id="K2G101"/>
<proteinExistence type="predicted"/>
<evidence type="ECO:0000313" key="1">
    <source>
        <dbReference type="EMBL" id="EKE28913.1"/>
    </source>
</evidence>
<comment type="caution">
    <text evidence="1">The sequence shown here is derived from an EMBL/GenBank/DDBJ whole genome shotgun (WGS) entry which is preliminary data.</text>
</comment>
<dbReference type="EMBL" id="AMFJ01000265">
    <property type="protein sequence ID" value="EKE28913.1"/>
    <property type="molecule type" value="Genomic_DNA"/>
</dbReference>
<sequence length="192" mass="22740">MKKPTDYSNPKILKNYALWYYTSYYPSFWGLREKLEMKSSDSKTIDSIMSEMKSNFSEDNLLETLIQNLLDKWKSRSFIMQKLTLDKFVKNDIERITSTLESSWIGDSYLLQKINTSLKGRSVQKTKLNLIAGWFDKEIIEGLIDGNDLKDTRELLESQYKELVQKNIPKEKIIQKLIAKWFLYKDIKEVVR</sequence>
<organism evidence="1">
    <name type="scientific">uncultured bacterium</name>
    <name type="common">gcode 4</name>
    <dbReference type="NCBI Taxonomy" id="1234023"/>
    <lineage>
        <taxon>Bacteria</taxon>
        <taxon>environmental samples</taxon>
    </lineage>
</organism>
<accession>K2G101</accession>
<protein>
    <submittedName>
        <fullName evidence="1">Uncharacterized protein</fullName>
    </submittedName>
</protein>